<dbReference type="InterPro" id="IPR013538">
    <property type="entry name" value="ASHA1/2-like_C"/>
</dbReference>
<dbReference type="OrthoDB" id="287565at2"/>
<comment type="similarity">
    <text evidence="1">Belongs to the AHA1 family.</text>
</comment>
<evidence type="ECO:0000259" key="2">
    <source>
        <dbReference type="Pfam" id="PF08327"/>
    </source>
</evidence>
<dbReference type="STRING" id="1121001.SAMN02745857_03037"/>
<accession>A0A1W1XVJ7</accession>
<dbReference type="Proteomes" id="UP000192761">
    <property type="component" value="Unassembled WGS sequence"/>
</dbReference>
<dbReference type="Gene3D" id="3.30.530.20">
    <property type="match status" value="1"/>
</dbReference>
<name>A0A1W1XVJ7_9NEIS</name>
<protein>
    <submittedName>
        <fullName evidence="3">Uncharacterized conserved protein YndB, AHSA1/START domain</fullName>
    </submittedName>
</protein>
<keyword evidence="4" id="KW-1185">Reference proteome</keyword>
<dbReference type="CDD" id="cd07814">
    <property type="entry name" value="SRPBCC_CalC_Aha1-like"/>
    <property type="match status" value="1"/>
</dbReference>
<dbReference type="RefSeq" id="WP_084091713.1">
    <property type="nucleotide sequence ID" value="NZ_FWXD01000019.1"/>
</dbReference>
<organism evidence="3 4">
    <name type="scientific">Andreprevotia lacus DSM 23236</name>
    <dbReference type="NCBI Taxonomy" id="1121001"/>
    <lineage>
        <taxon>Bacteria</taxon>
        <taxon>Pseudomonadati</taxon>
        <taxon>Pseudomonadota</taxon>
        <taxon>Betaproteobacteria</taxon>
        <taxon>Neisseriales</taxon>
        <taxon>Chitinibacteraceae</taxon>
        <taxon>Andreprevotia</taxon>
    </lineage>
</organism>
<gene>
    <name evidence="3" type="ORF">SAMN02745857_03037</name>
</gene>
<dbReference type="AlphaFoldDB" id="A0A1W1XVJ7"/>
<sequence length="156" mass="17174">MSHYQSSLIIAASPATVYAALTTADGLRGWWTADCDVATGVGGELRFRFGAHYKHMRIEKLDPAREVRWRCTVAHLAVDTLKRHDEWVGTELSFRLTGLDDGRTRLDFEHIGLTPTLECYDLCSGGWDHFLASLQQYAQTGQGTPAASSCAEAAAQ</sequence>
<dbReference type="SUPFAM" id="SSF55961">
    <property type="entry name" value="Bet v1-like"/>
    <property type="match status" value="1"/>
</dbReference>
<dbReference type="InterPro" id="IPR023393">
    <property type="entry name" value="START-like_dom_sf"/>
</dbReference>
<proteinExistence type="inferred from homology"/>
<dbReference type="Pfam" id="PF08327">
    <property type="entry name" value="AHSA1"/>
    <property type="match status" value="1"/>
</dbReference>
<evidence type="ECO:0000313" key="4">
    <source>
        <dbReference type="Proteomes" id="UP000192761"/>
    </source>
</evidence>
<dbReference type="EMBL" id="FWXD01000019">
    <property type="protein sequence ID" value="SMC27936.1"/>
    <property type="molecule type" value="Genomic_DNA"/>
</dbReference>
<feature type="domain" description="Activator of Hsp90 ATPase homologue 1/2-like C-terminal" evidence="2">
    <location>
        <begin position="12"/>
        <end position="138"/>
    </location>
</feature>
<reference evidence="3 4" key="1">
    <citation type="submission" date="2017-04" db="EMBL/GenBank/DDBJ databases">
        <authorList>
            <person name="Afonso C.L."/>
            <person name="Miller P.J."/>
            <person name="Scott M.A."/>
            <person name="Spackman E."/>
            <person name="Goraichik I."/>
            <person name="Dimitrov K.M."/>
            <person name="Suarez D.L."/>
            <person name="Swayne D.E."/>
        </authorList>
    </citation>
    <scope>NUCLEOTIDE SEQUENCE [LARGE SCALE GENOMIC DNA]</scope>
    <source>
        <strain evidence="3 4">DSM 23236</strain>
    </source>
</reference>
<evidence type="ECO:0000313" key="3">
    <source>
        <dbReference type="EMBL" id="SMC27936.1"/>
    </source>
</evidence>
<evidence type="ECO:0000256" key="1">
    <source>
        <dbReference type="ARBA" id="ARBA00006817"/>
    </source>
</evidence>